<dbReference type="InterPro" id="IPR039090">
    <property type="entry name" value="CD7"/>
</dbReference>
<dbReference type="GO" id="GO:0038023">
    <property type="term" value="F:signaling receptor activity"/>
    <property type="evidence" value="ECO:0007669"/>
    <property type="project" value="InterPro"/>
</dbReference>
<reference evidence="4" key="2">
    <citation type="submission" date="2004-02" db="EMBL/GenBank/DDBJ databases">
        <authorList>
            <consortium name="Genoscope"/>
            <consortium name="Whitehead Institute Centre for Genome Research"/>
        </authorList>
    </citation>
    <scope>NUCLEOTIDE SEQUENCE</scope>
</reference>
<dbReference type="EMBL" id="CAAE01014707">
    <property type="protein sequence ID" value="CAG03130.1"/>
    <property type="molecule type" value="Genomic_DNA"/>
</dbReference>
<dbReference type="Ensembl" id="ENSTNIT00000015095.1">
    <property type="protein sequence ID" value="ENSTNIP00000014894.1"/>
    <property type="gene ID" value="ENSTNIG00000011934.1"/>
</dbReference>
<dbReference type="HOGENOM" id="CLU_1304505_0_0_1"/>
<proteinExistence type="predicted"/>
<organism evidence="4">
    <name type="scientific">Tetraodon nigroviridis</name>
    <name type="common">Spotted green pufferfish</name>
    <name type="synonym">Chelonodon nigroviridis</name>
    <dbReference type="NCBI Taxonomy" id="99883"/>
    <lineage>
        <taxon>Eukaryota</taxon>
        <taxon>Metazoa</taxon>
        <taxon>Chordata</taxon>
        <taxon>Craniata</taxon>
        <taxon>Vertebrata</taxon>
        <taxon>Euteleostomi</taxon>
        <taxon>Actinopterygii</taxon>
        <taxon>Neopterygii</taxon>
        <taxon>Teleostei</taxon>
        <taxon>Neoteleostei</taxon>
        <taxon>Acanthomorphata</taxon>
        <taxon>Eupercaria</taxon>
        <taxon>Tetraodontiformes</taxon>
        <taxon>Tetradontoidea</taxon>
        <taxon>Tetraodontidae</taxon>
        <taxon>Tetraodon</taxon>
    </lineage>
</organism>
<dbReference type="OrthoDB" id="8953200at2759"/>
<keyword evidence="6" id="KW-1185">Reference proteome</keyword>
<sequence length="190" mass="21076">MAALWLRVLPLFCLPCVALSNPEQDRVVWKELGESVTIHCSVAMAPLLLSLKKGLHRSDVYSTSSSQSPGTTSREVEGRLKVNGEFPNLDLVISNLTAEDTGPYWCEYTEFEKKMVTKDGNGAILLVVNEKECAEENTHLLLGALVGCAALLLIIIIGFSVWIIPKIITRKAKRTISNDVYEDMRGTLRR</sequence>
<dbReference type="InterPro" id="IPR013106">
    <property type="entry name" value="Ig_V-set"/>
</dbReference>
<evidence type="ECO:0000259" key="3">
    <source>
        <dbReference type="PROSITE" id="PS50835"/>
    </source>
</evidence>
<dbReference type="GeneTree" id="ENSGT01030000235004"/>
<keyword evidence="1" id="KW-0472">Membrane</keyword>
<dbReference type="PANTHER" id="PTHR15343">
    <property type="entry name" value="CD7"/>
    <property type="match status" value="1"/>
</dbReference>
<gene>
    <name evidence="4" type="ORF">GSTENG00022446001</name>
</gene>
<dbReference type="SUPFAM" id="SSF48726">
    <property type="entry name" value="Immunoglobulin"/>
    <property type="match status" value="1"/>
</dbReference>
<name>Q4S8A2_TETNG</name>
<feature type="chain" id="PRO_5014105056" evidence="2">
    <location>
        <begin position="21"/>
        <end position="190"/>
    </location>
</feature>
<dbReference type="PROSITE" id="PS50835">
    <property type="entry name" value="IG_LIKE"/>
    <property type="match status" value="1"/>
</dbReference>
<reference evidence="4 6" key="1">
    <citation type="journal article" date="2004" name="Nature">
        <title>Genome duplication in the teleost fish Tetraodon nigroviridis reveals the early vertebrate proto-karyotype.</title>
        <authorList>
            <person name="Jaillon O."/>
            <person name="Aury J.-M."/>
            <person name="Brunet F."/>
            <person name="Petit J.-L."/>
            <person name="Stange-Thomann N."/>
            <person name="Mauceli E."/>
            <person name="Bouneau L."/>
            <person name="Fischer C."/>
            <person name="Ozouf-Costaz C."/>
            <person name="Bernot A."/>
            <person name="Nicaud S."/>
            <person name="Jaffe D."/>
            <person name="Fisher S."/>
            <person name="Lutfalla G."/>
            <person name="Dossat C."/>
            <person name="Segurens B."/>
            <person name="Dasilva C."/>
            <person name="Salanoubat M."/>
            <person name="Levy M."/>
            <person name="Boudet N."/>
            <person name="Castellano S."/>
            <person name="Anthouard V."/>
            <person name="Jubin C."/>
            <person name="Castelli V."/>
            <person name="Katinka M."/>
            <person name="Vacherie B."/>
            <person name="Biemont C."/>
            <person name="Skalli Z."/>
            <person name="Cattolico L."/>
            <person name="Poulain J."/>
            <person name="De Berardinis V."/>
            <person name="Cruaud C."/>
            <person name="Duprat S."/>
            <person name="Brottier P."/>
            <person name="Coutanceau J.-P."/>
            <person name="Gouzy J."/>
            <person name="Parra G."/>
            <person name="Lardier G."/>
            <person name="Chapple C."/>
            <person name="McKernan K.J."/>
            <person name="McEwan P."/>
            <person name="Bosak S."/>
            <person name="Kellis M."/>
            <person name="Volff J.-N."/>
            <person name="Guigo R."/>
            <person name="Zody M.C."/>
            <person name="Mesirov J."/>
            <person name="Lindblad-Toh K."/>
            <person name="Birren B."/>
            <person name="Nusbaum C."/>
            <person name="Kahn D."/>
            <person name="Robinson-Rechavi M."/>
            <person name="Laudet V."/>
            <person name="Schachter V."/>
            <person name="Quetier F."/>
            <person name="Saurin W."/>
            <person name="Scarpelli C."/>
            <person name="Wincker P."/>
            <person name="Lander E.S."/>
            <person name="Weissenbach J."/>
            <person name="Roest Crollius H."/>
        </authorList>
    </citation>
    <scope>NUCLEOTIDE SEQUENCE [LARGE SCALE GENOMIC DNA]</scope>
</reference>
<evidence type="ECO:0000313" key="6">
    <source>
        <dbReference type="Proteomes" id="UP000007303"/>
    </source>
</evidence>
<dbReference type="OMA" id="VCTGQSQ"/>
<feature type="transmembrane region" description="Helical" evidence="1">
    <location>
        <begin position="140"/>
        <end position="164"/>
    </location>
</feature>
<accession>Q4S8A2</accession>
<dbReference type="GO" id="GO:0002250">
    <property type="term" value="P:adaptive immune response"/>
    <property type="evidence" value="ECO:0007669"/>
    <property type="project" value="InterPro"/>
</dbReference>
<dbReference type="SMART" id="SM00409">
    <property type="entry name" value="IG"/>
    <property type="match status" value="1"/>
</dbReference>
<dbReference type="Pfam" id="PF07686">
    <property type="entry name" value="V-set"/>
    <property type="match status" value="1"/>
</dbReference>
<dbReference type="GO" id="GO:0016020">
    <property type="term" value="C:membrane"/>
    <property type="evidence" value="ECO:0007669"/>
    <property type="project" value="InterPro"/>
</dbReference>
<dbReference type="InterPro" id="IPR007110">
    <property type="entry name" value="Ig-like_dom"/>
</dbReference>
<dbReference type="Proteomes" id="UP000007303">
    <property type="component" value="Unassembled WGS sequence"/>
</dbReference>
<feature type="domain" description="Ig-like" evidence="3">
    <location>
        <begin position="1"/>
        <end position="117"/>
    </location>
</feature>
<dbReference type="PANTHER" id="PTHR15343:SF0">
    <property type="entry name" value="T-CELL ANTIGEN CD7"/>
    <property type="match status" value="1"/>
</dbReference>
<dbReference type="Gene3D" id="2.60.40.10">
    <property type="entry name" value="Immunoglobulins"/>
    <property type="match status" value="1"/>
</dbReference>
<keyword evidence="1" id="KW-1133">Transmembrane helix</keyword>
<keyword evidence="2" id="KW-0732">Signal</keyword>
<keyword evidence="1" id="KW-0812">Transmembrane</keyword>
<feature type="signal peptide" evidence="2">
    <location>
        <begin position="1"/>
        <end position="20"/>
    </location>
</feature>
<reference evidence="5" key="3">
    <citation type="submission" date="2025-05" db="UniProtKB">
        <authorList>
            <consortium name="Ensembl"/>
        </authorList>
    </citation>
    <scope>IDENTIFICATION</scope>
</reference>
<dbReference type="InterPro" id="IPR013783">
    <property type="entry name" value="Ig-like_fold"/>
</dbReference>
<evidence type="ECO:0000313" key="5">
    <source>
        <dbReference type="Ensembl" id="ENSTNIP00000014894.1"/>
    </source>
</evidence>
<evidence type="ECO:0000313" key="4">
    <source>
        <dbReference type="EMBL" id="CAG03130.1"/>
    </source>
</evidence>
<dbReference type="KEGG" id="tng:GSTEN00022446G001"/>
<protein>
    <submittedName>
        <fullName evidence="4">Chromosome 3 SCAF14707, whole genome shotgun sequence</fullName>
    </submittedName>
</protein>
<evidence type="ECO:0000256" key="1">
    <source>
        <dbReference type="SAM" id="Phobius"/>
    </source>
</evidence>
<evidence type="ECO:0000256" key="2">
    <source>
        <dbReference type="SAM" id="SignalP"/>
    </source>
</evidence>
<dbReference type="InterPro" id="IPR036179">
    <property type="entry name" value="Ig-like_dom_sf"/>
</dbReference>
<dbReference type="InterPro" id="IPR003599">
    <property type="entry name" value="Ig_sub"/>
</dbReference>
<dbReference type="AlphaFoldDB" id="Q4S8A2"/>